<protein>
    <submittedName>
        <fullName evidence="2">Uncharacterized protein</fullName>
    </submittedName>
</protein>
<dbReference type="EMBL" id="JACEFO010000430">
    <property type="protein sequence ID" value="KAF8769713.1"/>
    <property type="molecule type" value="Genomic_DNA"/>
</dbReference>
<feature type="compositionally biased region" description="Low complexity" evidence="1">
    <location>
        <begin position="108"/>
        <end position="119"/>
    </location>
</feature>
<gene>
    <name evidence="2" type="ORF">HU200_006322</name>
</gene>
<sequence>MLAPASGCPSLQKQPHSIITKKTKKMVREQQEYIDGLLARRPIKPFPFIPEEIIQRQDPKEQEETRALQARIAAHIKVVRDEEEDILEQHRVKGYAETEVEVEDNEESTSTSPPLRPTPARSAAPLLLLLASRLPNPPPPLLLLASSCAGGEEYIDALLARRARGPIKPYPFISEELNLLEDPEEQKETRALQDSIAAIIKKICDEEEDILEQYRVKGYAETEVEDVDEESSMANGN</sequence>
<proteinExistence type="predicted"/>
<keyword evidence="3" id="KW-1185">Reference proteome</keyword>
<accession>A0A835KS80</accession>
<dbReference type="PANTHER" id="PTHR36138:SF13">
    <property type="entry name" value="OS04G0604500 PROTEIN"/>
    <property type="match status" value="1"/>
</dbReference>
<evidence type="ECO:0000256" key="1">
    <source>
        <dbReference type="SAM" id="MobiDB-lite"/>
    </source>
</evidence>
<reference evidence="2" key="1">
    <citation type="submission" date="2020-07" db="EMBL/GenBank/DDBJ databases">
        <title>Genome sequence and genetic diversity analysis of an under-domesticated orphan crop, white fonio (Digitaria exilis).</title>
        <authorList>
            <person name="Bennetzen J.L."/>
            <person name="Chen S."/>
            <person name="Ma X."/>
            <person name="Wang X."/>
            <person name="Yssel A.E.J."/>
            <person name="Chaluvadi S.R."/>
            <person name="Johnson M."/>
            <person name="Gangashetty P."/>
            <person name="Hamidou F."/>
            <person name="Sanogo M.D."/>
            <person name="Zwaenepoel A."/>
            <person name="Wallace J."/>
            <person name="Van De Peer Y."/>
            <person name="Van Deynze A."/>
        </authorList>
    </citation>
    <scope>NUCLEOTIDE SEQUENCE</scope>
    <source>
        <tissue evidence="2">Leaves</tissue>
    </source>
</reference>
<dbReference type="PANTHER" id="PTHR36138">
    <property type="entry name" value="EXPRESSED PROTEIN-RELATED"/>
    <property type="match status" value="1"/>
</dbReference>
<dbReference type="AlphaFoldDB" id="A0A835KS80"/>
<feature type="region of interest" description="Disordered" evidence="1">
    <location>
        <begin position="95"/>
        <end position="119"/>
    </location>
</feature>
<evidence type="ECO:0000313" key="2">
    <source>
        <dbReference type="EMBL" id="KAF8769713.1"/>
    </source>
</evidence>
<comment type="caution">
    <text evidence="2">The sequence shown here is derived from an EMBL/GenBank/DDBJ whole genome shotgun (WGS) entry which is preliminary data.</text>
</comment>
<dbReference type="Proteomes" id="UP000636709">
    <property type="component" value="Unassembled WGS sequence"/>
</dbReference>
<feature type="compositionally biased region" description="Acidic residues" evidence="1">
    <location>
        <begin position="98"/>
        <end position="107"/>
    </location>
</feature>
<name>A0A835KS80_9POAL</name>
<evidence type="ECO:0000313" key="3">
    <source>
        <dbReference type="Proteomes" id="UP000636709"/>
    </source>
</evidence>
<organism evidence="2 3">
    <name type="scientific">Digitaria exilis</name>
    <dbReference type="NCBI Taxonomy" id="1010633"/>
    <lineage>
        <taxon>Eukaryota</taxon>
        <taxon>Viridiplantae</taxon>
        <taxon>Streptophyta</taxon>
        <taxon>Embryophyta</taxon>
        <taxon>Tracheophyta</taxon>
        <taxon>Spermatophyta</taxon>
        <taxon>Magnoliopsida</taxon>
        <taxon>Liliopsida</taxon>
        <taxon>Poales</taxon>
        <taxon>Poaceae</taxon>
        <taxon>PACMAD clade</taxon>
        <taxon>Panicoideae</taxon>
        <taxon>Panicodae</taxon>
        <taxon>Paniceae</taxon>
        <taxon>Anthephorinae</taxon>
        <taxon>Digitaria</taxon>
    </lineage>
</organism>